<feature type="transmembrane region" description="Helical" evidence="1">
    <location>
        <begin position="109"/>
        <end position="127"/>
    </location>
</feature>
<feature type="transmembrane region" description="Helical" evidence="1">
    <location>
        <begin position="12"/>
        <end position="30"/>
    </location>
</feature>
<accession>A0AAW1PPY0</accession>
<dbReference type="EMBL" id="JALJOQ010000009">
    <property type="protein sequence ID" value="KAK9812043.1"/>
    <property type="molecule type" value="Genomic_DNA"/>
</dbReference>
<dbReference type="AlphaFoldDB" id="A0AAW1PPY0"/>
<feature type="transmembrane region" description="Helical" evidence="1">
    <location>
        <begin position="50"/>
        <end position="74"/>
    </location>
</feature>
<protein>
    <submittedName>
        <fullName evidence="2">Uncharacterized protein</fullName>
    </submittedName>
</protein>
<feature type="transmembrane region" description="Helical" evidence="1">
    <location>
        <begin position="81"/>
        <end position="103"/>
    </location>
</feature>
<keyword evidence="1" id="KW-1133">Transmembrane helix</keyword>
<evidence type="ECO:0000313" key="2">
    <source>
        <dbReference type="EMBL" id="KAK9812043.1"/>
    </source>
</evidence>
<evidence type="ECO:0000313" key="3">
    <source>
        <dbReference type="Proteomes" id="UP001465755"/>
    </source>
</evidence>
<reference evidence="2 3" key="1">
    <citation type="journal article" date="2024" name="Nat. Commun.">
        <title>Phylogenomics reveals the evolutionary origins of lichenization in chlorophyte algae.</title>
        <authorList>
            <person name="Puginier C."/>
            <person name="Libourel C."/>
            <person name="Otte J."/>
            <person name="Skaloud P."/>
            <person name="Haon M."/>
            <person name="Grisel S."/>
            <person name="Petersen M."/>
            <person name="Berrin J.G."/>
            <person name="Delaux P.M."/>
            <person name="Dal Grande F."/>
            <person name="Keller J."/>
        </authorList>
    </citation>
    <scope>NUCLEOTIDE SEQUENCE [LARGE SCALE GENOMIC DNA]</scope>
    <source>
        <strain evidence="2 3">SAG 2036</strain>
    </source>
</reference>
<proteinExistence type="predicted"/>
<dbReference type="Proteomes" id="UP001465755">
    <property type="component" value="Unassembled WGS sequence"/>
</dbReference>
<keyword evidence="1" id="KW-0812">Transmembrane</keyword>
<sequence>MFRFLKLPCVKQVLGLAAVLTYVWICELVPKGFHALALVLAQAFYLSSTLLYGAGAYLGGCASLTIGAAAQLAVTVYSHALHYAVAVPSALIAMTISASQQVWAAVGNMVLSGLLFAVVGTIGILIWRLKASHKSLDVEKQAHAQTRLELMEAVHRQAEHKAALKTAQEDLAAHRKRQRTIMDL</sequence>
<keyword evidence="3" id="KW-1185">Reference proteome</keyword>
<keyword evidence="1" id="KW-0472">Membrane</keyword>
<evidence type="ECO:0000256" key="1">
    <source>
        <dbReference type="SAM" id="Phobius"/>
    </source>
</evidence>
<organism evidence="2 3">
    <name type="scientific">Symbiochloris irregularis</name>
    <dbReference type="NCBI Taxonomy" id="706552"/>
    <lineage>
        <taxon>Eukaryota</taxon>
        <taxon>Viridiplantae</taxon>
        <taxon>Chlorophyta</taxon>
        <taxon>core chlorophytes</taxon>
        <taxon>Trebouxiophyceae</taxon>
        <taxon>Trebouxiales</taxon>
        <taxon>Trebouxiaceae</taxon>
        <taxon>Symbiochloris</taxon>
    </lineage>
</organism>
<comment type="caution">
    <text evidence="2">The sequence shown here is derived from an EMBL/GenBank/DDBJ whole genome shotgun (WGS) entry which is preliminary data.</text>
</comment>
<gene>
    <name evidence="2" type="ORF">WJX73_000862</name>
</gene>
<name>A0AAW1PPY0_9CHLO</name>